<name>A0ABW7GXP6_9BURK</name>
<accession>A0ABW7GXP6</accession>
<sequence>MTAAGTDVAAVTLGSIVDSGYALVCVPLVCVVVNVVAVHAMVRVADFGRDFIRLSRFCTKHGRGHRTPEGEQHANKQQNEDAKKSH</sequence>
<evidence type="ECO:0000256" key="2">
    <source>
        <dbReference type="SAM" id="Phobius"/>
    </source>
</evidence>
<reference evidence="3 4" key="1">
    <citation type="submission" date="2024-08" db="EMBL/GenBank/DDBJ databases">
        <authorList>
            <person name="Lu H."/>
        </authorList>
    </citation>
    <scope>NUCLEOTIDE SEQUENCE [LARGE SCALE GENOMIC DNA]</scope>
    <source>
        <strain evidence="3 4">BYS87W</strain>
    </source>
</reference>
<dbReference type="RefSeq" id="WP_231067674.1">
    <property type="nucleotide sequence ID" value="NZ_JBIGIB010000002.1"/>
</dbReference>
<proteinExistence type="predicted"/>
<protein>
    <submittedName>
        <fullName evidence="3">Uncharacterized protein</fullName>
    </submittedName>
</protein>
<evidence type="ECO:0000313" key="4">
    <source>
        <dbReference type="Proteomes" id="UP001606303"/>
    </source>
</evidence>
<keyword evidence="4" id="KW-1185">Reference proteome</keyword>
<organism evidence="3 4">
    <name type="scientific">Pelomonas baiyunensis</name>
    <dbReference type="NCBI Taxonomy" id="3299026"/>
    <lineage>
        <taxon>Bacteria</taxon>
        <taxon>Pseudomonadati</taxon>
        <taxon>Pseudomonadota</taxon>
        <taxon>Betaproteobacteria</taxon>
        <taxon>Burkholderiales</taxon>
        <taxon>Sphaerotilaceae</taxon>
        <taxon>Roseateles</taxon>
    </lineage>
</organism>
<feature type="transmembrane region" description="Helical" evidence="2">
    <location>
        <begin position="20"/>
        <end position="42"/>
    </location>
</feature>
<gene>
    <name evidence="3" type="ORF">ACG01O_09030</name>
</gene>
<feature type="compositionally biased region" description="Basic and acidic residues" evidence="1">
    <location>
        <begin position="66"/>
        <end position="86"/>
    </location>
</feature>
<keyword evidence="2" id="KW-0812">Transmembrane</keyword>
<dbReference type="EMBL" id="JBIGIB010000002">
    <property type="protein sequence ID" value="MFG6466747.1"/>
    <property type="molecule type" value="Genomic_DNA"/>
</dbReference>
<feature type="region of interest" description="Disordered" evidence="1">
    <location>
        <begin position="61"/>
        <end position="86"/>
    </location>
</feature>
<comment type="caution">
    <text evidence="3">The sequence shown here is derived from an EMBL/GenBank/DDBJ whole genome shotgun (WGS) entry which is preliminary data.</text>
</comment>
<evidence type="ECO:0000256" key="1">
    <source>
        <dbReference type="SAM" id="MobiDB-lite"/>
    </source>
</evidence>
<dbReference type="Proteomes" id="UP001606303">
    <property type="component" value="Unassembled WGS sequence"/>
</dbReference>
<evidence type="ECO:0000313" key="3">
    <source>
        <dbReference type="EMBL" id="MFG6466747.1"/>
    </source>
</evidence>
<keyword evidence="2" id="KW-1133">Transmembrane helix</keyword>
<keyword evidence="2" id="KW-0472">Membrane</keyword>